<proteinExistence type="predicted"/>
<dbReference type="Pfam" id="PF13304">
    <property type="entry name" value="AAA_21"/>
    <property type="match status" value="1"/>
</dbReference>
<dbReference type="EMBL" id="JBBAGW010000002">
    <property type="protein sequence ID" value="MEI5928402.1"/>
    <property type="molecule type" value="Genomic_DNA"/>
</dbReference>
<dbReference type="InterPro" id="IPR003959">
    <property type="entry name" value="ATPase_AAA_core"/>
</dbReference>
<feature type="domain" description="ATPase AAA-type core" evidence="1">
    <location>
        <begin position="403"/>
        <end position="491"/>
    </location>
</feature>
<reference evidence="2 3" key="1">
    <citation type="submission" date="2024-03" db="EMBL/GenBank/DDBJ databases">
        <title>A Rare Waterborne Outbreak of Bacillus cereus in China: Epidemiologic Survey, Genomic Insights and Virulence Characteristics.</title>
        <authorList>
            <person name="Wang S."/>
        </authorList>
    </citation>
    <scope>NUCLEOTIDE SEQUENCE [LARGE SCALE GENOMIC DNA]</scope>
    <source>
        <strain evidence="2 3">BC008</strain>
    </source>
</reference>
<dbReference type="InterPro" id="IPR027417">
    <property type="entry name" value="P-loop_NTPase"/>
</dbReference>
<protein>
    <submittedName>
        <fullName evidence="2">AAA family ATPase</fullName>
    </submittedName>
</protein>
<sequence length="622" mass="72729">MQLLYLWVDRYKNIKRQGFAFSGNHEISTIQDDRFIQGIHITEKKDEIRLFGSKITGITGIIGKNGSGKTNVLDIIGMQLDKRRANKTSGYFLLYKQSQTKYVIEGNKIELIEPFTHGLGDSQYIHNPYSIVVSYDKENGTFKFNDFLQEKEKQASSLVVLSAKRQESSSNAIRLLDNSYLFQRIALKPSSIGYYSKYKMLIDFNNISFQEKRLFHAKNRIYLKIRSNLEYFHDNRYPLKLKIIQPSNGNWMYSNFKEEVLKANDRKTRWLLVLTEEYIQFTWSYLVKSLNENGEEGKIFSILKNIEDIEVVAHNAWGYYDEVLSQLMGELWNCLNEYAVGQDVFYSAYNELIMLLLDLPEEVFKENEIKVSIGDIEQEEIKNLLQKLDSEYLKENSPNLLNNIFRVEFYPFSSGEEAYLNLFATLYFGISVSINQPKKALLILLDEPDQFMHPEWCRQFIWEFLQFLKQVPNGYTKYQIIFTTHSPFLVSDLPNSHVITLEKNQETGDCVVLEKLTGQTFASNIHTLLADKFFLYSTTGELAFQTINLIIKQLNKSRSLGRNEEKRIYSLINLVGEPIIKQRLLEMYHTKFPSNKELRIKELMSQKERIQFEIDALDGEDI</sequence>
<dbReference type="Proteomes" id="UP001365619">
    <property type="component" value="Unassembled WGS sequence"/>
</dbReference>
<dbReference type="PANTHER" id="PTHR32182:SF0">
    <property type="entry name" value="DNA REPLICATION AND REPAIR PROTEIN RECF"/>
    <property type="match status" value="1"/>
</dbReference>
<evidence type="ECO:0000259" key="1">
    <source>
        <dbReference type="Pfam" id="PF13304"/>
    </source>
</evidence>
<dbReference type="SUPFAM" id="SSF52540">
    <property type="entry name" value="P-loop containing nucleoside triphosphate hydrolases"/>
    <property type="match status" value="1"/>
</dbReference>
<keyword evidence="3" id="KW-1185">Reference proteome</keyword>
<comment type="caution">
    <text evidence="2">The sequence shown here is derived from an EMBL/GenBank/DDBJ whole genome shotgun (WGS) entry which is preliminary data.</text>
</comment>
<evidence type="ECO:0000313" key="2">
    <source>
        <dbReference type="EMBL" id="MEI5928402.1"/>
    </source>
</evidence>
<dbReference type="PANTHER" id="PTHR32182">
    <property type="entry name" value="DNA REPLICATION AND REPAIR PROTEIN RECF"/>
    <property type="match status" value="1"/>
</dbReference>
<dbReference type="Gene3D" id="3.40.50.300">
    <property type="entry name" value="P-loop containing nucleotide triphosphate hydrolases"/>
    <property type="match status" value="2"/>
</dbReference>
<evidence type="ECO:0000313" key="3">
    <source>
        <dbReference type="Proteomes" id="UP001365619"/>
    </source>
</evidence>
<name>A0ABU8HNI7_9BACI</name>
<gene>
    <name evidence="2" type="ORF">WBS43_06695</name>
</gene>
<dbReference type="RefSeq" id="WP_185913072.1">
    <property type="nucleotide sequence ID" value="NZ_JBBAGV010000002.1"/>
</dbReference>
<organism evidence="2 3">
    <name type="scientific">Bacillus luti</name>
    <dbReference type="NCBI Taxonomy" id="2026191"/>
    <lineage>
        <taxon>Bacteria</taxon>
        <taxon>Bacillati</taxon>
        <taxon>Bacillota</taxon>
        <taxon>Bacilli</taxon>
        <taxon>Bacillales</taxon>
        <taxon>Bacillaceae</taxon>
        <taxon>Bacillus</taxon>
        <taxon>Bacillus cereus group</taxon>
    </lineage>
</organism>
<accession>A0ABU8HNI7</accession>